<dbReference type="EMBL" id="JASJQH010002147">
    <property type="protein sequence ID" value="KAK9760427.1"/>
    <property type="molecule type" value="Genomic_DNA"/>
</dbReference>
<keyword evidence="3" id="KW-1185">Reference proteome</keyword>
<name>A0ABR2WFY7_9FUNG</name>
<reference evidence="2 3" key="1">
    <citation type="submission" date="2023-04" db="EMBL/GenBank/DDBJ databases">
        <title>Genome of Basidiobolus ranarum AG-B5.</title>
        <authorList>
            <person name="Stajich J.E."/>
            <person name="Carter-House D."/>
            <person name="Gryganskyi A."/>
        </authorList>
    </citation>
    <scope>NUCLEOTIDE SEQUENCE [LARGE SCALE GENOMIC DNA]</scope>
    <source>
        <strain evidence="2 3">AG-B5</strain>
    </source>
</reference>
<dbReference type="InterPro" id="IPR039786">
    <property type="entry name" value="EFR3"/>
</dbReference>
<gene>
    <name evidence="2" type="primary">EFR3_6</name>
    <name evidence="2" type="ORF">K7432_015536</name>
</gene>
<accession>A0ABR2WFY7</accession>
<evidence type="ECO:0000256" key="1">
    <source>
        <dbReference type="ARBA" id="ARBA00010216"/>
    </source>
</evidence>
<dbReference type="Pfam" id="PF21072">
    <property type="entry name" value="EFR3"/>
    <property type="match status" value="1"/>
</dbReference>
<dbReference type="PANTHER" id="PTHR47766:SF1">
    <property type="entry name" value="PROTEIN EFR3"/>
    <property type="match status" value="1"/>
</dbReference>
<dbReference type="Proteomes" id="UP001479436">
    <property type="component" value="Unassembled WGS sequence"/>
</dbReference>
<dbReference type="InterPro" id="IPR049150">
    <property type="entry name" value="EFR3_HEAT-like_rpt"/>
</dbReference>
<dbReference type="SUPFAM" id="SSF48371">
    <property type="entry name" value="ARM repeat"/>
    <property type="match status" value="1"/>
</dbReference>
<protein>
    <submittedName>
        <fullName evidence="2">Plasma membrane localization protein</fullName>
    </submittedName>
</protein>
<comment type="similarity">
    <text evidence="1">Belongs to the EFR3 family.</text>
</comment>
<sequence>MCSCIPSKNHVKLVNSCYPTGVEKGPKQSELAYLTYYASSRPAKLLKVSAYLEKCLLRDLYKKNWDGVKVALKIFRQLTEDCEKDLNLFAKSTTRVTEKCLSENEVAWCAGTMFHDFCIHFDATTIGVDEDLTINMDCLVTKFCELACYSKENGSNQNYRLLGLYGIYSMLISPLMKATHSKAYYTKLVYGILNNISQLDVPQTGFKEVITWESFEPSNEKSSDESQVNLVALKCFQQLLDSSTPLNLFLIVDSVFSYIAKYQLYENSQFPIDVISFMMSTVASSYCHIIVNEMLKLLNDCPMDEASHKNVTLVKVVESSLNSSTASVGISVLEYLSSFVGHLRAIYSGSEAANMTVEFSPLGMDLKCGLLSAITGLGTHLYYSEQINDILAFLINKLQPIETAIPVTSFQLDLLKCMSTLTETNNKSRNDVPLPIITPTLSYLTNESIIVRNEYTRFLSGSLTPVQRNSTYTHSRNASTALADQASNLKFRSDLHNRLLDYSTKEQLTTSDYTNIFFIFKKLLDRESNDELVRALPIIFYIHRSSVEPGIVDQLLLDYLLYAGDLLKIDNLSEYSRRLIQARKDEGLWCEETKGSIIIRSEKQYVSTEEVRNILKHEEQLNQLFPDLNERLDAVYESGATNILKFIHSEPPKDQLVSNTKLPKLSMPTHKALDSNPARRKLPPQVEQFRDALKVKCGSSIVDDDSDSSELLANSYSTVKRSRTEISTLLKSISAHSLGSAISLIETPHMIAPSAPVAL</sequence>
<evidence type="ECO:0000313" key="2">
    <source>
        <dbReference type="EMBL" id="KAK9760427.1"/>
    </source>
</evidence>
<comment type="caution">
    <text evidence="2">The sequence shown here is derived from an EMBL/GenBank/DDBJ whole genome shotgun (WGS) entry which is preliminary data.</text>
</comment>
<dbReference type="InterPro" id="IPR016024">
    <property type="entry name" value="ARM-type_fold"/>
</dbReference>
<proteinExistence type="inferred from homology"/>
<organism evidence="2 3">
    <name type="scientific">Basidiobolus ranarum</name>
    <dbReference type="NCBI Taxonomy" id="34480"/>
    <lineage>
        <taxon>Eukaryota</taxon>
        <taxon>Fungi</taxon>
        <taxon>Fungi incertae sedis</taxon>
        <taxon>Zoopagomycota</taxon>
        <taxon>Entomophthoromycotina</taxon>
        <taxon>Basidiobolomycetes</taxon>
        <taxon>Basidiobolales</taxon>
        <taxon>Basidiobolaceae</taxon>
        <taxon>Basidiobolus</taxon>
    </lineage>
</organism>
<evidence type="ECO:0000313" key="3">
    <source>
        <dbReference type="Proteomes" id="UP001479436"/>
    </source>
</evidence>
<dbReference type="PANTHER" id="PTHR47766">
    <property type="entry name" value="PROTEIN EFR3"/>
    <property type="match status" value="1"/>
</dbReference>